<protein>
    <submittedName>
        <fullName evidence="2">Class I SAM-dependent methyltransferase</fullName>
    </submittedName>
</protein>
<name>A0A2I8VRA6_9EURY</name>
<evidence type="ECO:0000313" key="2">
    <source>
        <dbReference type="EMBL" id="AUV84447.1"/>
    </source>
</evidence>
<sequence>MTTTKPNPSHPFFAAVYDPVMAHAERVLLEDHREYLAADLHGAVLDLGAGTGAMFPYFEASLAHNPSIDLHAIEPDAHMRRRAVERATNLGLDIEVRSDGAGSLSYADDSFDVVVTSLVFCTIPDVETALDEVARVLKPGGEFRFFEHVHADGLLARLQDIVNPIWRRGAAGCNLNRDTVTMFRNHDRFEMTEFDTLEIGIPLVAPFVRGTLVSQETSRKPWHRVFDSLPLVSIPG</sequence>
<dbReference type="KEGG" id="srub:C2R22_22775"/>
<dbReference type="GO" id="GO:0008757">
    <property type="term" value="F:S-adenosylmethionine-dependent methyltransferase activity"/>
    <property type="evidence" value="ECO:0007669"/>
    <property type="project" value="InterPro"/>
</dbReference>
<organism evidence="2 3">
    <name type="scientific">Salinigranum rubrum</name>
    <dbReference type="NCBI Taxonomy" id="755307"/>
    <lineage>
        <taxon>Archaea</taxon>
        <taxon>Methanobacteriati</taxon>
        <taxon>Methanobacteriota</taxon>
        <taxon>Stenosarchaea group</taxon>
        <taxon>Halobacteria</taxon>
        <taxon>Halobacteriales</taxon>
        <taxon>Haloferacaceae</taxon>
        <taxon>Salinigranum</taxon>
    </lineage>
</organism>
<dbReference type="OrthoDB" id="6243at2157"/>
<keyword evidence="2" id="KW-0489">Methyltransferase</keyword>
<dbReference type="SUPFAM" id="SSF53335">
    <property type="entry name" value="S-adenosyl-L-methionine-dependent methyltransferases"/>
    <property type="match status" value="1"/>
</dbReference>
<evidence type="ECO:0000259" key="1">
    <source>
        <dbReference type="Pfam" id="PF08241"/>
    </source>
</evidence>
<proteinExistence type="predicted"/>
<dbReference type="GO" id="GO:0032259">
    <property type="term" value="P:methylation"/>
    <property type="evidence" value="ECO:0007669"/>
    <property type="project" value="UniProtKB-KW"/>
</dbReference>
<gene>
    <name evidence="2" type="ORF">C2R22_22775</name>
</gene>
<dbReference type="PANTHER" id="PTHR45036">
    <property type="entry name" value="METHYLTRANSFERASE LIKE 7B"/>
    <property type="match status" value="1"/>
</dbReference>
<dbReference type="PANTHER" id="PTHR45036:SF1">
    <property type="entry name" value="METHYLTRANSFERASE LIKE 7A"/>
    <property type="match status" value="1"/>
</dbReference>
<dbReference type="InterPro" id="IPR029063">
    <property type="entry name" value="SAM-dependent_MTases_sf"/>
</dbReference>
<evidence type="ECO:0000313" key="3">
    <source>
        <dbReference type="Proteomes" id="UP000236584"/>
    </source>
</evidence>
<geneLocation type="plasmid" evidence="2">
    <name>unnamed2</name>
</geneLocation>
<dbReference type="Gene3D" id="3.40.50.150">
    <property type="entry name" value="Vaccinia Virus protein VP39"/>
    <property type="match status" value="1"/>
</dbReference>
<dbReference type="AlphaFoldDB" id="A0A2I8VRA6"/>
<dbReference type="InterPro" id="IPR013216">
    <property type="entry name" value="Methyltransf_11"/>
</dbReference>
<dbReference type="EMBL" id="CP026311">
    <property type="protein sequence ID" value="AUV84447.1"/>
    <property type="molecule type" value="Genomic_DNA"/>
</dbReference>
<accession>A0A2I8VRA6</accession>
<dbReference type="InterPro" id="IPR052356">
    <property type="entry name" value="Thiol_S-MT"/>
</dbReference>
<dbReference type="Pfam" id="PF08241">
    <property type="entry name" value="Methyltransf_11"/>
    <property type="match status" value="1"/>
</dbReference>
<keyword evidence="2" id="KW-0808">Transferase</keyword>
<reference evidence="2 3" key="1">
    <citation type="submission" date="2018-01" db="EMBL/GenBank/DDBJ databases">
        <title>Complete genome sequence of Salinigranum rubrum GX10T, an extremely halophilic archaeon isolated from a marine solar saltern.</title>
        <authorList>
            <person name="Han S."/>
        </authorList>
    </citation>
    <scope>NUCLEOTIDE SEQUENCE [LARGE SCALE GENOMIC DNA]</scope>
    <source>
        <strain evidence="2 3">GX10</strain>
        <plasmid evidence="3">Plasmid unnamed2</plasmid>
    </source>
</reference>
<dbReference type="Proteomes" id="UP000236584">
    <property type="component" value="Plasmid unnamed2"/>
</dbReference>
<keyword evidence="3" id="KW-1185">Reference proteome</keyword>
<feature type="domain" description="Methyltransferase type 11" evidence="1">
    <location>
        <begin position="45"/>
        <end position="144"/>
    </location>
</feature>
<dbReference type="CDD" id="cd02440">
    <property type="entry name" value="AdoMet_MTases"/>
    <property type="match status" value="1"/>
</dbReference>
<keyword evidence="2" id="KW-0614">Plasmid</keyword>